<dbReference type="AlphaFoldDB" id="A0A6S7C5L9"/>
<keyword evidence="2" id="KW-0732">Signal</keyword>
<keyword evidence="4" id="KW-1185">Reference proteome</keyword>
<proteinExistence type="predicted"/>
<dbReference type="Proteomes" id="UP000494115">
    <property type="component" value="Unassembled WGS sequence"/>
</dbReference>
<sequence>MKVLLMAIASALVMLTAAGTAYAEDAQQLQPSKLVQHQGLVPPTESILDTSEGGVPGPGTKTGESAQNAISCAGSRCDTKSGN</sequence>
<reference evidence="3 4" key="1">
    <citation type="submission" date="2020-04" db="EMBL/GenBank/DDBJ databases">
        <authorList>
            <person name="De Canck E."/>
        </authorList>
    </citation>
    <scope>NUCLEOTIDE SEQUENCE [LARGE SCALE GENOMIC DNA]</scope>
    <source>
        <strain evidence="3 4">LMG 28138</strain>
    </source>
</reference>
<dbReference type="EMBL" id="CADIKM010000004">
    <property type="protein sequence ID" value="CAB3781764.1"/>
    <property type="molecule type" value="Genomic_DNA"/>
</dbReference>
<gene>
    <name evidence="3" type="ORF">LMG28138_01322</name>
</gene>
<evidence type="ECO:0000313" key="3">
    <source>
        <dbReference type="EMBL" id="CAB3781764.1"/>
    </source>
</evidence>
<feature type="signal peptide" evidence="2">
    <location>
        <begin position="1"/>
        <end position="23"/>
    </location>
</feature>
<protein>
    <recommendedName>
        <fullName evidence="5">Secreted protein</fullName>
    </recommendedName>
</protein>
<name>A0A6S7C5L9_9BURK</name>
<evidence type="ECO:0000313" key="4">
    <source>
        <dbReference type="Proteomes" id="UP000494115"/>
    </source>
</evidence>
<organism evidence="3 4">
    <name type="scientific">Pararobbsia alpina</name>
    <dbReference type="NCBI Taxonomy" id="621374"/>
    <lineage>
        <taxon>Bacteria</taxon>
        <taxon>Pseudomonadati</taxon>
        <taxon>Pseudomonadota</taxon>
        <taxon>Betaproteobacteria</taxon>
        <taxon>Burkholderiales</taxon>
        <taxon>Burkholderiaceae</taxon>
        <taxon>Pararobbsia</taxon>
    </lineage>
</organism>
<evidence type="ECO:0000256" key="2">
    <source>
        <dbReference type="SAM" id="SignalP"/>
    </source>
</evidence>
<feature type="chain" id="PRO_5028856008" description="Secreted protein" evidence="2">
    <location>
        <begin position="24"/>
        <end position="83"/>
    </location>
</feature>
<evidence type="ECO:0000256" key="1">
    <source>
        <dbReference type="SAM" id="MobiDB-lite"/>
    </source>
</evidence>
<evidence type="ECO:0008006" key="5">
    <source>
        <dbReference type="Google" id="ProtNLM"/>
    </source>
</evidence>
<feature type="region of interest" description="Disordered" evidence="1">
    <location>
        <begin position="44"/>
        <end position="68"/>
    </location>
</feature>
<accession>A0A6S7C5L9</accession>